<dbReference type="GO" id="GO:0005886">
    <property type="term" value="C:plasma membrane"/>
    <property type="evidence" value="ECO:0007669"/>
    <property type="project" value="UniProtKB-SubCell"/>
</dbReference>
<dbReference type="AlphaFoldDB" id="A0A7C8KZS0"/>
<keyword evidence="6" id="KW-0769">Symport</keyword>
<accession>A0A7C8KZS0</accession>
<evidence type="ECO:0000256" key="8">
    <source>
        <dbReference type="ARBA" id="ARBA00023136"/>
    </source>
</evidence>
<dbReference type="PANTHER" id="PTHR30330">
    <property type="entry name" value="AGSS FAMILY TRANSPORTER, SODIUM-ALANINE"/>
    <property type="match status" value="1"/>
</dbReference>
<sequence>NEAGMGSAPNAAATAGVSHPVKQGLVQSLAVFFDTIVICTLTAFIVILYDNFYDSSNDGIQLTQVALSQHIGDWASIFSAVIIFFFAFSSVVGNYYYGETNISFLNQSGILLTIYRFLVLAMVMFGSLASIQVVWNMADLFMGMMAIVNLIAILLLSKIAIDVLQDYMKQKKQGKDPVFHYKNVKGLKNISWWGAQDEKK</sequence>
<evidence type="ECO:0000313" key="10">
    <source>
        <dbReference type="EMBL" id="KAB8138291.1"/>
    </source>
</evidence>
<keyword evidence="3" id="KW-0813">Transport</keyword>
<comment type="similarity">
    <text evidence="2">Belongs to the alanine or glycine:cation symporter (AGCS) (TC 2.A.25) family.</text>
</comment>
<comment type="subcellular location">
    <subcellularLocation>
        <location evidence="1">Cell membrane</location>
        <topology evidence="1">Multi-pass membrane protein</topology>
    </subcellularLocation>
</comment>
<keyword evidence="8 9" id="KW-0472">Membrane</keyword>
<evidence type="ECO:0000256" key="4">
    <source>
        <dbReference type="ARBA" id="ARBA00022475"/>
    </source>
</evidence>
<evidence type="ECO:0000256" key="9">
    <source>
        <dbReference type="SAM" id="Phobius"/>
    </source>
</evidence>
<evidence type="ECO:0000256" key="7">
    <source>
        <dbReference type="ARBA" id="ARBA00022989"/>
    </source>
</evidence>
<evidence type="ECO:0000256" key="1">
    <source>
        <dbReference type="ARBA" id="ARBA00004651"/>
    </source>
</evidence>
<evidence type="ECO:0000256" key="5">
    <source>
        <dbReference type="ARBA" id="ARBA00022692"/>
    </source>
</evidence>
<comment type="caution">
    <text evidence="10">The sequence shown here is derived from an EMBL/GenBank/DDBJ whole genome shotgun (WGS) entry which is preliminary data.</text>
</comment>
<feature type="transmembrane region" description="Helical" evidence="9">
    <location>
        <begin position="29"/>
        <end position="49"/>
    </location>
</feature>
<reference evidence="10 11" key="1">
    <citation type="submission" date="2019-10" db="EMBL/GenBank/DDBJ databases">
        <title>Gracilibacillus sp. nov. isolated from rice seeds.</title>
        <authorList>
            <person name="He S."/>
        </authorList>
    </citation>
    <scope>NUCLEOTIDE SEQUENCE [LARGE SCALE GENOMIC DNA]</scope>
    <source>
        <strain evidence="10 11">TD8</strain>
    </source>
</reference>
<evidence type="ECO:0000256" key="6">
    <source>
        <dbReference type="ARBA" id="ARBA00022847"/>
    </source>
</evidence>
<name>A0A7C8KZS0_9BACI</name>
<evidence type="ECO:0000256" key="2">
    <source>
        <dbReference type="ARBA" id="ARBA00009261"/>
    </source>
</evidence>
<evidence type="ECO:0000313" key="11">
    <source>
        <dbReference type="Proteomes" id="UP000480246"/>
    </source>
</evidence>
<gene>
    <name evidence="10" type="ORF">F9U64_05520</name>
</gene>
<dbReference type="PANTHER" id="PTHR30330:SF1">
    <property type="entry name" value="AMINO-ACID CARRIER PROTEIN ALST"/>
    <property type="match status" value="1"/>
</dbReference>
<feature type="transmembrane region" description="Helical" evidence="9">
    <location>
        <begin position="109"/>
        <end position="135"/>
    </location>
</feature>
<dbReference type="GO" id="GO:0005283">
    <property type="term" value="F:amino acid:sodium symporter activity"/>
    <property type="evidence" value="ECO:0007669"/>
    <property type="project" value="InterPro"/>
</dbReference>
<dbReference type="EMBL" id="WEID01000020">
    <property type="protein sequence ID" value="KAB8138291.1"/>
    <property type="molecule type" value="Genomic_DNA"/>
</dbReference>
<proteinExistence type="inferred from homology"/>
<dbReference type="Proteomes" id="UP000480246">
    <property type="component" value="Unassembled WGS sequence"/>
</dbReference>
<keyword evidence="4" id="KW-1003">Cell membrane</keyword>
<feature type="non-terminal residue" evidence="10">
    <location>
        <position position="1"/>
    </location>
</feature>
<keyword evidence="7 9" id="KW-1133">Transmembrane helix</keyword>
<dbReference type="InterPro" id="IPR001463">
    <property type="entry name" value="Na/Ala_symport"/>
</dbReference>
<keyword evidence="5 9" id="KW-0812">Transmembrane</keyword>
<feature type="transmembrane region" description="Helical" evidence="9">
    <location>
        <begin position="74"/>
        <end position="97"/>
    </location>
</feature>
<keyword evidence="11" id="KW-1185">Reference proteome</keyword>
<feature type="transmembrane region" description="Helical" evidence="9">
    <location>
        <begin position="141"/>
        <end position="161"/>
    </location>
</feature>
<organism evidence="10 11">
    <name type="scientific">Gracilibacillus oryzae</name>
    <dbReference type="NCBI Taxonomy" id="1672701"/>
    <lineage>
        <taxon>Bacteria</taxon>
        <taxon>Bacillati</taxon>
        <taxon>Bacillota</taxon>
        <taxon>Bacilli</taxon>
        <taxon>Bacillales</taxon>
        <taxon>Bacillaceae</taxon>
        <taxon>Gracilibacillus</taxon>
    </lineage>
</organism>
<evidence type="ECO:0000256" key="3">
    <source>
        <dbReference type="ARBA" id="ARBA00022448"/>
    </source>
</evidence>
<dbReference type="PRINTS" id="PR00175">
    <property type="entry name" value="NAALASMPORT"/>
</dbReference>
<protein>
    <submittedName>
        <fullName evidence="10">Alanine:cation symporter family protein</fullName>
    </submittedName>
</protein>
<dbReference type="RefSeq" id="WP_228275594.1">
    <property type="nucleotide sequence ID" value="NZ_ML762426.1"/>
</dbReference>
<dbReference type="Pfam" id="PF01235">
    <property type="entry name" value="Na_Ala_symp"/>
    <property type="match status" value="1"/>
</dbReference>